<feature type="region of interest" description="Disordered" evidence="1">
    <location>
        <begin position="142"/>
        <end position="161"/>
    </location>
</feature>
<evidence type="ECO:0000313" key="2">
    <source>
        <dbReference type="EMBL" id="CUT01352.1"/>
    </source>
</evidence>
<accession>A0A656D6S2</accession>
<dbReference type="OrthoDB" id="9812498at2"/>
<dbReference type="RefSeq" id="WP_072150344.1">
    <property type="nucleotide sequence ID" value="NZ_CZVU01000035.1"/>
</dbReference>
<gene>
    <name evidence="2" type="ORF">JGI24_00929</name>
</gene>
<name>A0A656D6S2_KRYT1</name>
<keyword evidence="3" id="KW-1185">Reference proteome</keyword>
<dbReference type="EMBL" id="CZVU01000035">
    <property type="protein sequence ID" value="CUT01352.1"/>
    <property type="molecule type" value="Genomic_DNA"/>
</dbReference>
<evidence type="ECO:0000313" key="3">
    <source>
        <dbReference type="Proteomes" id="UP000243065"/>
    </source>
</evidence>
<organism evidence="2 3">
    <name type="scientific">Kryptobacter tengchongensis</name>
    <dbReference type="NCBI Taxonomy" id="1643429"/>
    <lineage>
        <taxon>Bacteria</taxon>
        <taxon>Pseudomonadati</taxon>
        <taxon>Candidatus Kryptoniota</taxon>
        <taxon>Candidatus Kryptobacter</taxon>
    </lineage>
</organism>
<dbReference type="AlphaFoldDB" id="A0A656D6S2"/>
<dbReference type="Proteomes" id="UP000243065">
    <property type="component" value="Unassembled WGS sequence"/>
</dbReference>
<reference evidence="2 3" key="1">
    <citation type="submission" date="2015-11" db="EMBL/GenBank/DDBJ databases">
        <authorList>
            <person name="Varghese N."/>
        </authorList>
    </citation>
    <scope>NUCLEOTIDE SEQUENCE [LARGE SCALE GENOMIC DNA]</scope>
    <source>
        <strain evidence="2 3">JGI-24</strain>
    </source>
</reference>
<evidence type="ECO:0000256" key="1">
    <source>
        <dbReference type="SAM" id="MobiDB-lite"/>
    </source>
</evidence>
<proteinExistence type="predicted"/>
<protein>
    <submittedName>
        <fullName evidence="2">Uncharacterized protein</fullName>
    </submittedName>
</protein>
<sequence>MNSLNKAIIQLGNAMQAMMQGGAGGGLQFLLQQLNQLAMQQLGLNQATQELMQQLSLQQQAEMARLAAQQELIRKSLQELMKEAETSGNRSRILGDLNKIAEEMKEVVSDLESGNLNEETIRKQDRILSRLLDAQRSIHERDFEKRRESRPGQNITRQSPAELKLDEEKEKIFQDLLRSIRENYHKDYEALIKKYLELLRSLQQ</sequence>